<dbReference type="GO" id="GO:0005109">
    <property type="term" value="F:frizzled binding"/>
    <property type="evidence" value="ECO:0007669"/>
    <property type="project" value="TreeGrafter"/>
</dbReference>
<evidence type="ECO:0000256" key="2">
    <source>
        <dbReference type="ARBA" id="ARBA00005683"/>
    </source>
</evidence>
<dbReference type="GO" id="GO:0030182">
    <property type="term" value="P:neuron differentiation"/>
    <property type="evidence" value="ECO:0007669"/>
    <property type="project" value="TreeGrafter"/>
</dbReference>
<keyword evidence="4" id="KW-0964">Secreted</keyword>
<dbReference type="InterPro" id="IPR005817">
    <property type="entry name" value="Wnt"/>
</dbReference>
<dbReference type="Gene3D" id="3.30.2460.20">
    <property type="match status" value="1"/>
</dbReference>
<keyword evidence="3 9" id="KW-0217">Developmental protein</keyword>
<sequence>MRVTGLTLICCITLGHLAVAIDWLALRALSPSPSSELWRSAGLCRLASRRHGLNRRQQRICRRQRHLMPHVHVAALHSVDTCQHVFQWHRWNCSSAQFAPRFGRDLMAGTRERAVVRALSSAALVRSVARACSAGTVSGCGCGPLPPITVLPPAPVGGGSDPGSDPDAEDGPFKWGGCSDHVPFGLRTAQRFTRGVRQKKAEPQLPADLLSVRVDRHNDRAGRKAVHQSMERRCRCHGVSGSCSARTCWRALPPLHEVAMRLKVRYGRAAQVTLRSRRGRRRLVTVHAARGRLKMTDLAYSDQSPDYCHRDQRFGSLGTADRLCNATYGSPGDCRVLCCGRPYRTTAVLHVERCQCRFVWCCRAECKTCRSWRDQSRCT</sequence>
<evidence type="ECO:0000256" key="8">
    <source>
        <dbReference type="ARBA" id="ARBA00023288"/>
    </source>
</evidence>
<evidence type="ECO:0000256" key="4">
    <source>
        <dbReference type="ARBA" id="ARBA00022525"/>
    </source>
</evidence>
<dbReference type="AlphaFoldDB" id="A0A6A4XHL1"/>
<comment type="subcellular location">
    <subcellularLocation>
        <location evidence="1 9">Secreted</location>
        <location evidence="1 9">Extracellular space</location>
        <location evidence="1 9">Extracellular matrix</location>
    </subcellularLocation>
</comment>
<keyword evidence="7" id="KW-1015">Disulfide bond</keyword>
<organism evidence="10 11">
    <name type="scientific">Amphibalanus amphitrite</name>
    <name type="common">Striped barnacle</name>
    <name type="synonym">Balanus amphitrite</name>
    <dbReference type="NCBI Taxonomy" id="1232801"/>
    <lineage>
        <taxon>Eukaryota</taxon>
        <taxon>Metazoa</taxon>
        <taxon>Ecdysozoa</taxon>
        <taxon>Arthropoda</taxon>
        <taxon>Crustacea</taxon>
        <taxon>Multicrustacea</taxon>
        <taxon>Cirripedia</taxon>
        <taxon>Thoracica</taxon>
        <taxon>Thoracicalcarea</taxon>
        <taxon>Balanomorpha</taxon>
        <taxon>Balanoidea</taxon>
        <taxon>Balanidae</taxon>
        <taxon>Amphibalaninae</taxon>
        <taxon>Amphibalanus</taxon>
    </lineage>
</organism>
<evidence type="ECO:0000256" key="5">
    <source>
        <dbReference type="ARBA" id="ARBA00022530"/>
    </source>
</evidence>
<dbReference type="PROSITE" id="PS00246">
    <property type="entry name" value="WNT1"/>
    <property type="match status" value="1"/>
</dbReference>
<dbReference type="SMART" id="SM00097">
    <property type="entry name" value="WNT1"/>
    <property type="match status" value="1"/>
</dbReference>
<keyword evidence="6 9" id="KW-0879">Wnt signaling pathway</keyword>
<keyword evidence="11" id="KW-1185">Reference proteome</keyword>
<keyword evidence="8" id="KW-0449">Lipoprotein</keyword>
<dbReference type="CDD" id="cd19343">
    <property type="entry name" value="Wnt_Wnt11"/>
    <property type="match status" value="1"/>
</dbReference>
<evidence type="ECO:0000256" key="6">
    <source>
        <dbReference type="ARBA" id="ARBA00022687"/>
    </source>
</evidence>
<evidence type="ECO:0000256" key="1">
    <source>
        <dbReference type="ARBA" id="ARBA00004498"/>
    </source>
</evidence>
<evidence type="ECO:0000256" key="3">
    <source>
        <dbReference type="ARBA" id="ARBA00022473"/>
    </source>
</evidence>
<reference evidence="10 11" key="1">
    <citation type="submission" date="2019-07" db="EMBL/GenBank/DDBJ databases">
        <title>Draft genome assembly of a fouling barnacle, Amphibalanus amphitrite (Darwin, 1854): The first reference genome for Thecostraca.</title>
        <authorList>
            <person name="Kim W."/>
        </authorList>
    </citation>
    <scope>NUCLEOTIDE SEQUENCE [LARGE SCALE GENOMIC DNA]</scope>
    <source>
        <strain evidence="10">SNU_AA5</strain>
        <tissue evidence="10">Soma without cirri and trophi</tissue>
    </source>
</reference>
<dbReference type="GO" id="GO:0045165">
    <property type="term" value="P:cell fate commitment"/>
    <property type="evidence" value="ECO:0007669"/>
    <property type="project" value="TreeGrafter"/>
</dbReference>
<dbReference type="OrthoDB" id="5945655at2759"/>
<evidence type="ECO:0000313" key="11">
    <source>
        <dbReference type="Proteomes" id="UP000440578"/>
    </source>
</evidence>
<evidence type="ECO:0000313" key="10">
    <source>
        <dbReference type="EMBL" id="KAF0314472.1"/>
    </source>
</evidence>
<dbReference type="InterPro" id="IPR018161">
    <property type="entry name" value="Wnt_CS"/>
</dbReference>
<protein>
    <recommendedName>
        <fullName evidence="9">Protein Wnt</fullName>
    </recommendedName>
</protein>
<dbReference type="GO" id="GO:0005615">
    <property type="term" value="C:extracellular space"/>
    <property type="evidence" value="ECO:0007669"/>
    <property type="project" value="TreeGrafter"/>
</dbReference>
<comment type="similarity">
    <text evidence="2 9">Belongs to the Wnt family.</text>
</comment>
<proteinExistence type="inferred from homology"/>
<name>A0A6A4XHL1_AMPAM</name>
<comment type="function">
    <text evidence="9">Ligand for members of the frizzled family of seven transmembrane receptors.</text>
</comment>
<dbReference type="EMBL" id="VIIS01000017">
    <property type="protein sequence ID" value="KAF0314472.1"/>
    <property type="molecule type" value="Genomic_DNA"/>
</dbReference>
<accession>A0A6A4XHL1</accession>
<dbReference type="PANTHER" id="PTHR12027">
    <property type="entry name" value="WNT RELATED"/>
    <property type="match status" value="1"/>
</dbReference>
<dbReference type="PRINTS" id="PR01349">
    <property type="entry name" value="WNTPROTEIN"/>
</dbReference>
<dbReference type="Pfam" id="PF00110">
    <property type="entry name" value="wnt"/>
    <property type="match status" value="1"/>
</dbReference>
<evidence type="ECO:0000256" key="9">
    <source>
        <dbReference type="RuleBase" id="RU003500"/>
    </source>
</evidence>
<dbReference type="GO" id="GO:0060070">
    <property type="term" value="P:canonical Wnt signaling pathway"/>
    <property type="evidence" value="ECO:0007669"/>
    <property type="project" value="TreeGrafter"/>
</dbReference>
<comment type="caution">
    <text evidence="10">The sequence shown here is derived from an EMBL/GenBank/DDBJ whole genome shotgun (WGS) entry which is preliminary data.</text>
</comment>
<gene>
    <name evidence="10" type="primary">WNT11_0</name>
    <name evidence="10" type="ORF">FJT64_015051</name>
</gene>
<keyword evidence="5" id="KW-0272">Extracellular matrix</keyword>
<dbReference type="Proteomes" id="UP000440578">
    <property type="component" value="Unassembled WGS sequence"/>
</dbReference>
<dbReference type="GO" id="GO:0005125">
    <property type="term" value="F:cytokine activity"/>
    <property type="evidence" value="ECO:0007669"/>
    <property type="project" value="TreeGrafter"/>
</dbReference>
<dbReference type="InterPro" id="IPR043158">
    <property type="entry name" value="Wnt_C"/>
</dbReference>
<dbReference type="PANTHER" id="PTHR12027:SF102">
    <property type="entry name" value="PROTEIN WNT"/>
    <property type="match status" value="1"/>
</dbReference>
<evidence type="ECO:0000256" key="7">
    <source>
        <dbReference type="ARBA" id="ARBA00023157"/>
    </source>
</evidence>